<keyword evidence="3" id="KW-0808">Transferase</keyword>
<accession>F8A567</accession>
<dbReference type="SUPFAM" id="SSF56112">
    <property type="entry name" value="Protein kinase-like (PK-like)"/>
    <property type="match status" value="1"/>
</dbReference>
<evidence type="ECO:0000313" key="4">
    <source>
        <dbReference type="Proteomes" id="UP000000485"/>
    </source>
</evidence>
<evidence type="ECO:0000313" key="3">
    <source>
        <dbReference type="EMBL" id="AEI13311.1"/>
    </source>
</evidence>
<dbReference type="Gene3D" id="3.90.1200.10">
    <property type="match status" value="1"/>
</dbReference>
<gene>
    <name evidence="3" type="ordered locus">Celgi_2817</name>
</gene>
<dbReference type="KEGG" id="cga:Celgi_2817"/>
<reference evidence="4" key="1">
    <citation type="submission" date="2011-04" db="EMBL/GenBank/DDBJ databases">
        <title>Complete sequence of Cellvibrio gilvus ATCC 13127.</title>
        <authorList>
            <person name="Lucas S."/>
            <person name="Han J."/>
            <person name="Lapidus A."/>
            <person name="Cheng J.-F."/>
            <person name="Goodwin L."/>
            <person name="Pitluck S."/>
            <person name="Peters L."/>
            <person name="Munk A."/>
            <person name="Detter J.C."/>
            <person name="Han C."/>
            <person name="Tapia R."/>
            <person name="Land M."/>
            <person name="Hauser L."/>
            <person name="Kyrpides N."/>
            <person name="Ivanova N."/>
            <person name="Ovchinnikova G."/>
            <person name="Pagani I."/>
            <person name="Mead D."/>
            <person name="Brumm P."/>
            <person name="Woyke T."/>
        </authorList>
    </citation>
    <scope>NUCLEOTIDE SEQUENCE [LARGE SCALE GENOMIC DNA]</scope>
    <source>
        <strain evidence="4">ATCC 13127 / NRRL B-14078</strain>
    </source>
</reference>
<dbReference type="Pfam" id="PF01636">
    <property type="entry name" value="APH"/>
    <property type="match status" value="1"/>
</dbReference>
<dbReference type="eggNOG" id="COG2334">
    <property type="taxonomic scope" value="Bacteria"/>
</dbReference>
<dbReference type="EMBL" id="CP002665">
    <property type="protein sequence ID" value="AEI13311.1"/>
    <property type="molecule type" value="Genomic_DNA"/>
</dbReference>
<name>F8A567_CELGA</name>
<sequence length="415" mass="42521">MSTSPRGDDHAARRGSRHAPAPAAADEAAALAVLTGAGAGDLLAAALGTAALPPGSWRVDAVHHRPGDGVTVGYAVQRAGVVEYLLASSSRSCPRDVPRTLVATGPAGDVVVWRHPDDPLLPALRRACDPALLAPALAGSGPVTALDLVGYRPLRRAVVRAECDGVPWFVKVLRPADGNAADVVARHRLLAAAGVPVPHVARADDDGLVVLHALAGTPLLEALVAGADVPLDDVLAVVQALPAATLDLPARRPWSARAHSYGHALAVRPALAERAQGLADAVRRGLRRTDAGPVVPTHGDLHEGQLLVGADARPTGLLDVDTVGPGHLVDDVACLLAHLRAVRPPTPELLAVAAAWTEQAGGFVDPDALRVRTAGVLLSLAAGALPADPAEPHDEAERLLTAAEELVGGVYASNR</sequence>
<evidence type="ECO:0000256" key="1">
    <source>
        <dbReference type="SAM" id="MobiDB-lite"/>
    </source>
</evidence>
<organism evidence="3 4">
    <name type="scientific">Cellulomonas gilvus (strain ATCC 13127 / NRRL B-14078)</name>
    <name type="common">Cellvibrio gilvus</name>
    <dbReference type="NCBI Taxonomy" id="593907"/>
    <lineage>
        <taxon>Bacteria</taxon>
        <taxon>Bacillati</taxon>
        <taxon>Actinomycetota</taxon>
        <taxon>Actinomycetes</taxon>
        <taxon>Micrococcales</taxon>
        <taxon>Cellulomonadaceae</taxon>
        <taxon>Cellulomonas</taxon>
    </lineage>
</organism>
<dbReference type="GO" id="GO:0016740">
    <property type="term" value="F:transferase activity"/>
    <property type="evidence" value="ECO:0007669"/>
    <property type="project" value="UniProtKB-KW"/>
</dbReference>
<feature type="domain" description="Aminoglycoside phosphotransferase" evidence="2">
    <location>
        <begin position="162"/>
        <end position="356"/>
    </location>
</feature>
<keyword evidence="4" id="KW-1185">Reference proteome</keyword>
<dbReference type="Proteomes" id="UP000000485">
    <property type="component" value="Chromosome"/>
</dbReference>
<protein>
    <submittedName>
        <fullName evidence="3">Aminoglycoside phosphotransferase</fullName>
    </submittedName>
</protein>
<feature type="region of interest" description="Disordered" evidence="1">
    <location>
        <begin position="1"/>
        <end position="23"/>
    </location>
</feature>
<dbReference type="HOGENOM" id="CLU_028792_0_0_11"/>
<dbReference type="InterPro" id="IPR011009">
    <property type="entry name" value="Kinase-like_dom_sf"/>
</dbReference>
<dbReference type="AlphaFoldDB" id="F8A567"/>
<evidence type="ECO:0000259" key="2">
    <source>
        <dbReference type="Pfam" id="PF01636"/>
    </source>
</evidence>
<dbReference type="OrthoDB" id="3837844at2"/>
<feature type="compositionally biased region" description="Basic and acidic residues" evidence="1">
    <location>
        <begin position="1"/>
        <end position="12"/>
    </location>
</feature>
<dbReference type="InterPro" id="IPR002575">
    <property type="entry name" value="Aminoglycoside_PTrfase"/>
</dbReference>
<proteinExistence type="predicted"/>
<dbReference type="STRING" id="593907.Celgi_2817"/>
<dbReference type="RefSeq" id="WP_013884828.1">
    <property type="nucleotide sequence ID" value="NC_015671.1"/>
</dbReference>